<accession>A0AB37M090</accession>
<protein>
    <submittedName>
        <fullName evidence="1">Uncharacterized protein</fullName>
    </submittedName>
</protein>
<evidence type="ECO:0000313" key="2">
    <source>
        <dbReference type="Proteomes" id="UP000261088"/>
    </source>
</evidence>
<dbReference type="Proteomes" id="UP000261088">
    <property type="component" value="Unassembled WGS sequence"/>
</dbReference>
<name>A0AB37M090_9BACT</name>
<dbReference type="EMBL" id="QSUP01000001">
    <property type="protein sequence ID" value="RGN54354.1"/>
    <property type="molecule type" value="Genomic_DNA"/>
</dbReference>
<reference evidence="1 2" key="1">
    <citation type="submission" date="2018-08" db="EMBL/GenBank/DDBJ databases">
        <title>A genome reference for cultivated species of the human gut microbiota.</title>
        <authorList>
            <person name="Zou Y."/>
            <person name="Xue W."/>
            <person name="Luo G."/>
        </authorList>
    </citation>
    <scope>NUCLEOTIDE SEQUENCE [LARGE SCALE GENOMIC DNA]</scope>
    <source>
        <strain evidence="1 2">OM05-11AA</strain>
    </source>
</reference>
<comment type="caution">
    <text evidence="1">The sequence shown here is derived from an EMBL/GenBank/DDBJ whole genome shotgun (WGS) entry which is preliminary data.</text>
</comment>
<gene>
    <name evidence="1" type="ORF">DXB61_01415</name>
</gene>
<dbReference type="RefSeq" id="WP_122121077.1">
    <property type="nucleotide sequence ID" value="NZ_QSUP01000001.1"/>
</dbReference>
<evidence type="ECO:0000313" key="1">
    <source>
        <dbReference type="EMBL" id="RGN54354.1"/>
    </source>
</evidence>
<proteinExistence type="predicted"/>
<organism evidence="1 2">
    <name type="scientific">Parabacteroides merdae</name>
    <dbReference type="NCBI Taxonomy" id="46503"/>
    <lineage>
        <taxon>Bacteria</taxon>
        <taxon>Pseudomonadati</taxon>
        <taxon>Bacteroidota</taxon>
        <taxon>Bacteroidia</taxon>
        <taxon>Bacteroidales</taxon>
        <taxon>Tannerellaceae</taxon>
        <taxon>Parabacteroides</taxon>
    </lineage>
</organism>
<sequence>MPIFENKGVKYDVSPEYIPDFASEYPDAVTVIERPDKPYRVKASQYDIFMQQHPEPDISVDEMRDTDNFFGDFGERLAAGAGRLVGSSTNLLKKITTPVESAVDWANEHTKGAAGAAAQSLAGTIPGLGMIAHIPDKNADLERLSKNAEAFAEDMHERSDRYKGKSFSDLWSEGDYQGAFGSAFLDAAESAATSAAIAATGGAGLVAAGLTTASDKYDELSRENPEMGETLKWANAIGTGAAENLSEVFGAGMMGRTVRNILQKSGREVAANLVKKNFLDKIASFEGKHWFAMPIASEGLEEAGNALAGYAIDRLTGVERNDNIF</sequence>
<dbReference type="AlphaFoldDB" id="A0AB37M090"/>